<reference evidence="1" key="1">
    <citation type="journal article" date="2007" name="Science">
        <title>Draft genome of the filarial nematode parasite Brugia malayi.</title>
        <authorList>
            <person name="Ghedin E."/>
            <person name="Wang S."/>
            <person name="Spiro D."/>
            <person name="Caler E."/>
            <person name="Zhao Q."/>
            <person name="Crabtree J."/>
            <person name="Allen J.E."/>
            <person name="Delcher A.L."/>
            <person name="Guiliano D.B."/>
            <person name="Miranda-Saavedra D."/>
            <person name="Angiuoli S.V."/>
            <person name="Creasy T."/>
            <person name="Amedeo P."/>
            <person name="Haas B."/>
            <person name="El-Sayed N.M."/>
            <person name="Wortman J.R."/>
            <person name="Feldblyum T."/>
            <person name="Tallon L."/>
            <person name="Schatz M."/>
            <person name="Shumway M."/>
            <person name="Koo H."/>
            <person name="Salzberg S.L."/>
            <person name="Schobel S."/>
            <person name="Pertea M."/>
            <person name="Pop M."/>
            <person name="White O."/>
            <person name="Barton G.J."/>
            <person name="Carlow C.K."/>
            <person name="Crawford M.J."/>
            <person name="Daub J."/>
            <person name="Dimmic M.W."/>
            <person name="Estes C.F."/>
            <person name="Foster J.M."/>
            <person name="Ganatra M."/>
            <person name="Gregory W.F."/>
            <person name="Johnson N.M."/>
            <person name="Jin J."/>
            <person name="Komuniecki R."/>
            <person name="Korf I."/>
            <person name="Kumar S."/>
            <person name="Laney S."/>
            <person name="Li B.W."/>
            <person name="Li W."/>
            <person name="Lindblom T.H."/>
            <person name="Lustigman S."/>
            <person name="Ma D."/>
            <person name="Maina C.V."/>
            <person name="Martin D.M."/>
            <person name="McCarter J.P."/>
            <person name="McReynolds L."/>
            <person name="Mitreva M."/>
            <person name="Nutman T.B."/>
            <person name="Parkinson J."/>
            <person name="Peregrin-Alvarez J.M."/>
            <person name="Poole C."/>
            <person name="Ren Q."/>
            <person name="Saunders L."/>
            <person name="Sluder A.E."/>
            <person name="Smith K."/>
            <person name="Stanke M."/>
            <person name="Unnasch T.R."/>
            <person name="Ware J."/>
            <person name="Wei A.D."/>
            <person name="Weil G."/>
            <person name="Williams D.J."/>
            <person name="Zhang Y."/>
            <person name="Williams S.A."/>
            <person name="Fraser-Liggett C."/>
            <person name="Slatko B."/>
            <person name="Blaxter M.L."/>
            <person name="Scott A.L."/>
        </authorList>
    </citation>
    <scope>NUCLEOTIDE SEQUENCE</scope>
    <source>
        <strain evidence="1">FR3</strain>
    </source>
</reference>
<reference evidence="1" key="2">
    <citation type="submission" date="2012-12" db="EMBL/GenBank/DDBJ databases">
        <authorList>
            <consortium name="WormBase Consortium"/>
            <person name="Ghedin E."/>
            <person name="Paulini M."/>
        </authorList>
    </citation>
    <scope>NUCLEOTIDE SEQUENCE</scope>
    <source>
        <strain evidence="1">FR3</strain>
    </source>
</reference>
<organism evidence="1">
    <name type="scientific">Brugia malayi</name>
    <name type="common">Filarial nematode worm</name>
    <dbReference type="NCBI Taxonomy" id="6279"/>
    <lineage>
        <taxon>Eukaryota</taxon>
        <taxon>Metazoa</taxon>
        <taxon>Ecdysozoa</taxon>
        <taxon>Nematoda</taxon>
        <taxon>Chromadorea</taxon>
        <taxon>Rhabditida</taxon>
        <taxon>Spirurina</taxon>
        <taxon>Spiruromorpha</taxon>
        <taxon>Filarioidea</taxon>
        <taxon>Onchocercidae</taxon>
        <taxon>Brugia</taxon>
    </lineage>
</organism>
<gene>
    <name evidence="1" type="primary">Bm14245</name>
    <name evidence="1" type="ORF">BM_Bm14245</name>
</gene>
<evidence type="ECO:0000313" key="1">
    <source>
        <dbReference type="EMBL" id="CDP98941.1"/>
    </source>
</evidence>
<name>A0A1I9G445_BRUMA</name>
<proteinExistence type="predicted"/>
<dbReference type="EMBL" id="LN857000">
    <property type="protein sequence ID" value="CDP98941.1"/>
    <property type="molecule type" value="Genomic_DNA"/>
</dbReference>
<accession>A0A1I9G445</accession>
<dbReference type="AlphaFoldDB" id="A0A1I9G445"/>
<protein>
    <submittedName>
        <fullName evidence="1">Bm14245</fullName>
    </submittedName>
</protein>
<sequence length="50" mass="5603">MRSLPTILQLSKETRNATLNTFLSKSNRFVFTVQKLVLDSTNSAKVDKGC</sequence>